<evidence type="ECO:0000313" key="1">
    <source>
        <dbReference type="EMBL" id="EME46433.1"/>
    </source>
</evidence>
<accession>N1PU12</accession>
<sequence>MRIARSHAYGRSNVRSALPRTSTLHTYCTENAKSIRTRTRRLLFGCYNVMLPTLTGCVCGDRPAIDRARRHIRPRAHRAAEKVSTSTSARSIADKSSILQLLFLNFGTTGSSDCARNDSRNAVLSTCSPRRWARHRPHMHTKRLENLSDIEASRLRSTRRRSRQPVLRRAREMYRCHSNPVWSRASDCGNSMRSTLGSR</sequence>
<protein>
    <submittedName>
        <fullName evidence="1">Uncharacterized protein</fullName>
    </submittedName>
</protein>
<dbReference type="EMBL" id="KB446537">
    <property type="protein sequence ID" value="EME46433.1"/>
    <property type="molecule type" value="Genomic_DNA"/>
</dbReference>
<evidence type="ECO:0000313" key="2">
    <source>
        <dbReference type="Proteomes" id="UP000016933"/>
    </source>
</evidence>
<dbReference type="Proteomes" id="UP000016933">
    <property type="component" value="Unassembled WGS sequence"/>
</dbReference>
<dbReference type="HOGENOM" id="CLU_1372191_0_0_1"/>
<gene>
    <name evidence="1" type="ORF">DOTSEDRAFT_169026</name>
</gene>
<organism evidence="1 2">
    <name type="scientific">Dothistroma septosporum (strain NZE10 / CBS 128990)</name>
    <name type="common">Red band needle blight fungus</name>
    <name type="synonym">Mycosphaerella pini</name>
    <dbReference type="NCBI Taxonomy" id="675120"/>
    <lineage>
        <taxon>Eukaryota</taxon>
        <taxon>Fungi</taxon>
        <taxon>Dikarya</taxon>
        <taxon>Ascomycota</taxon>
        <taxon>Pezizomycotina</taxon>
        <taxon>Dothideomycetes</taxon>
        <taxon>Dothideomycetidae</taxon>
        <taxon>Mycosphaerellales</taxon>
        <taxon>Mycosphaerellaceae</taxon>
        <taxon>Dothistroma</taxon>
    </lineage>
</organism>
<reference evidence="2" key="1">
    <citation type="journal article" date="2012" name="PLoS Genet.">
        <title>The genomes of the fungal plant pathogens Cladosporium fulvum and Dothistroma septosporum reveal adaptation to different hosts and lifestyles but also signatures of common ancestry.</title>
        <authorList>
            <person name="de Wit P.J.G.M."/>
            <person name="van der Burgt A."/>
            <person name="Oekmen B."/>
            <person name="Stergiopoulos I."/>
            <person name="Abd-Elsalam K.A."/>
            <person name="Aerts A.L."/>
            <person name="Bahkali A.H."/>
            <person name="Beenen H.G."/>
            <person name="Chettri P."/>
            <person name="Cox M.P."/>
            <person name="Datema E."/>
            <person name="de Vries R.P."/>
            <person name="Dhillon B."/>
            <person name="Ganley A.R."/>
            <person name="Griffiths S.A."/>
            <person name="Guo Y."/>
            <person name="Hamelin R.C."/>
            <person name="Henrissat B."/>
            <person name="Kabir M.S."/>
            <person name="Jashni M.K."/>
            <person name="Kema G."/>
            <person name="Klaubauf S."/>
            <person name="Lapidus A."/>
            <person name="Levasseur A."/>
            <person name="Lindquist E."/>
            <person name="Mehrabi R."/>
            <person name="Ohm R.A."/>
            <person name="Owen T.J."/>
            <person name="Salamov A."/>
            <person name="Schwelm A."/>
            <person name="Schijlen E."/>
            <person name="Sun H."/>
            <person name="van den Burg H.A."/>
            <person name="van Ham R.C.H.J."/>
            <person name="Zhang S."/>
            <person name="Goodwin S.B."/>
            <person name="Grigoriev I.V."/>
            <person name="Collemare J."/>
            <person name="Bradshaw R.E."/>
        </authorList>
    </citation>
    <scope>NUCLEOTIDE SEQUENCE [LARGE SCALE GENOMIC DNA]</scope>
    <source>
        <strain evidence="2">NZE10 / CBS 128990</strain>
    </source>
</reference>
<keyword evidence="2" id="KW-1185">Reference proteome</keyword>
<dbReference type="AlphaFoldDB" id="N1PU12"/>
<reference evidence="1 2" key="2">
    <citation type="journal article" date="2012" name="PLoS Pathog.">
        <title>Diverse lifestyles and strategies of plant pathogenesis encoded in the genomes of eighteen Dothideomycetes fungi.</title>
        <authorList>
            <person name="Ohm R.A."/>
            <person name="Feau N."/>
            <person name="Henrissat B."/>
            <person name="Schoch C.L."/>
            <person name="Horwitz B.A."/>
            <person name="Barry K.W."/>
            <person name="Condon B.J."/>
            <person name="Copeland A.C."/>
            <person name="Dhillon B."/>
            <person name="Glaser F."/>
            <person name="Hesse C.N."/>
            <person name="Kosti I."/>
            <person name="LaButti K."/>
            <person name="Lindquist E.A."/>
            <person name="Lucas S."/>
            <person name="Salamov A.A."/>
            <person name="Bradshaw R.E."/>
            <person name="Ciuffetti L."/>
            <person name="Hamelin R.C."/>
            <person name="Kema G.H.J."/>
            <person name="Lawrence C."/>
            <person name="Scott J.A."/>
            <person name="Spatafora J.W."/>
            <person name="Turgeon B.G."/>
            <person name="de Wit P.J.G.M."/>
            <person name="Zhong S."/>
            <person name="Goodwin S.B."/>
            <person name="Grigoriev I.V."/>
        </authorList>
    </citation>
    <scope>NUCLEOTIDE SEQUENCE [LARGE SCALE GENOMIC DNA]</scope>
    <source>
        <strain evidence="2">NZE10 / CBS 128990</strain>
    </source>
</reference>
<proteinExistence type="predicted"/>
<name>N1PU12_DOTSN</name>